<sequence length="53" mass="5652">MLAVVMTILGMFDLLPLFKAVVATLDCLGILTTLGMFDLLPLLKAVVATLDCL</sequence>
<comment type="caution">
    <text evidence="2">The sequence shown here is derived from an EMBL/GenBank/DDBJ whole genome shotgun (WGS) entry which is preliminary data.</text>
</comment>
<proteinExistence type="predicted"/>
<reference evidence="3" key="1">
    <citation type="submission" date="2016-06" db="EMBL/GenBank/DDBJ databases">
        <title>Parallel loss of symbiosis genes in relatives of nitrogen-fixing non-legume Parasponia.</title>
        <authorList>
            <person name="Van Velzen R."/>
            <person name="Holmer R."/>
            <person name="Bu F."/>
            <person name="Rutten L."/>
            <person name="Van Zeijl A."/>
            <person name="Liu W."/>
            <person name="Santuari L."/>
            <person name="Cao Q."/>
            <person name="Sharma T."/>
            <person name="Shen D."/>
            <person name="Roswanjaya Y."/>
            <person name="Wardhani T."/>
            <person name="Kalhor M.S."/>
            <person name="Jansen J."/>
            <person name="Van den Hoogen J."/>
            <person name="Gungor B."/>
            <person name="Hartog M."/>
            <person name="Hontelez J."/>
            <person name="Verver J."/>
            <person name="Yang W.-C."/>
            <person name="Schijlen E."/>
            <person name="Repin R."/>
            <person name="Schilthuizen M."/>
            <person name="Schranz E."/>
            <person name="Heidstra R."/>
            <person name="Miyata K."/>
            <person name="Fedorova E."/>
            <person name="Kohlen W."/>
            <person name="Bisseling T."/>
            <person name="Smit S."/>
            <person name="Geurts R."/>
        </authorList>
    </citation>
    <scope>NUCLEOTIDE SEQUENCE [LARGE SCALE GENOMIC DNA]</scope>
    <source>
        <strain evidence="3">cv. RG33-2</strain>
    </source>
</reference>
<protein>
    <submittedName>
        <fullName evidence="2">Uncharacterized protein</fullName>
    </submittedName>
</protein>
<dbReference type="EMBL" id="JXTC01000353">
    <property type="protein sequence ID" value="PON61813.1"/>
    <property type="molecule type" value="Genomic_DNA"/>
</dbReference>
<organism evidence="2 3">
    <name type="scientific">Trema orientale</name>
    <name type="common">Charcoal tree</name>
    <name type="synonym">Celtis orientalis</name>
    <dbReference type="NCBI Taxonomy" id="63057"/>
    <lineage>
        <taxon>Eukaryota</taxon>
        <taxon>Viridiplantae</taxon>
        <taxon>Streptophyta</taxon>
        <taxon>Embryophyta</taxon>
        <taxon>Tracheophyta</taxon>
        <taxon>Spermatophyta</taxon>
        <taxon>Magnoliopsida</taxon>
        <taxon>eudicotyledons</taxon>
        <taxon>Gunneridae</taxon>
        <taxon>Pentapetalae</taxon>
        <taxon>rosids</taxon>
        <taxon>fabids</taxon>
        <taxon>Rosales</taxon>
        <taxon>Cannabaceae</taxon>
        <taxon>Trema</taxon>
    </lineage>
</organism>
<accession>A0A2P5CL96</accession>
<feature type="non-terminal residue" evidence="2">
    <location>
        <position position="53"/>
    </location>
</feature>
<keyword evidence="1" id="KW-0472">Membrane</keyword>
<evidence type="ECO:0000313" key="2">
    <source>
        <dbReference type="EMBL" id="PON61813.1"/>
    </source>
</evidence>
<gene>
    <name evidence="2" type="ORF">TorRG33x02_281030</name>
</gene>
<dbReference type="InParanoid" id="A0A2P5CL96"/>
<evidence type="ECO:0000256" key="1">
    <source>
        <dbReference type="SAM" id="Phobius"/>
    </source>
</evidence>
<dbReference type="AlphaFoldDB" id="A0A2P5CL96"/>
<feature type="transmembrane region" description="Helical" evidence="1">
    <location>
        <begin position="20"/>
        <end position="40"/>
    </location>
</feature>
<keyword evidence="3" id="KW-1185">Reference proteome</keyword>
<evidence type="ECO:0000313" key="3">
    <source>
        <dbReference type="Proteomes" id="UP000237000"/>
    </source>
</evidence>
<dbReference type="Proteomes" id="UP000237000">
    <property type="component" value="Unassembled WGS sequence"/>
</dbReference>
<name>A0A2P5CL96_TREOI</name>
<keyword evidence="1" id="KW-1133">Transmembrane helix</keyword>
<keyword evidence="1" id="KW-0812">Transmembrane</keyword>